<gene>
    <name evidence="2" type="ORF">LUZ62_047427</name>
</gene>
<dbReference type="Gene3D" id="3.30.420.10">
    <property type="entry name" value="Ribonuclease H-like superfamily/Ribonuclease H"/>
    <property type="match status" value="1"/>
</dbReference>
<dbReference type="InterPro" id="IPR002156">
    <property type="entry name" value="RNaseH_domain"/>
</dbReference>
<dbReference type="PROSITE" id="PS50878">
    <property type="entry name" value="RT_POL"/>
    <property type="match status" value="1"/>
</dbReference>
<dbReference type="PANTHER" id="PTHR33116">
    <property type="entry name" value="REVERSE TRANSCRIPTASE ZINC-BINDING DOMAIN-CONTAINING PROTEIN-RELATED-RELATED"/>
    <property type="match status" value="1"/>
</dbReference>
<reference evidence="2" key="1">
    <citation type="submission" date="2022-08" db="EMBL/GenBank/DDBJ databases">
        <authorList>
            <person name="Marques A."/>
        </authorList>
    </citation>
    <scope>NUCLEOTIDE SEQUENCE</scope>
    <source>
        <strain evidence="2">RhyPub2mFocal</strain>
        <tissue evidence="2">Leaves</tissue>
    </source>
</reference>
<dbReference type="Proteomes" id="UP001140206">
    <property type="component" value="Chromosome 2"/>
</dbReference>
<protein>
    <submittedName>
        <fullName evidence="2">RNA-directed DNA polymerase (Reverse transcriptase)-related family protein</fullName>
    </submittedName>
</protein>
<proteinExistence type="predicted"/>
<evidence type="ECO:0000313" key="3">
    <source>
        <dbReference type="Proteomes" id="UP001140206"/>
    </source>
</evidence>
<dbReference type="SUPFAM" id="SSF56672">
    <property type="entry name" value="DNA/RNA polymerases"/>
    <property type="match status" value="1"/>
</dbReference>
<dbReference type="SUPFAM" id="SSF53098">
    <property type="entry name" value="Ribonuclease H-like"/>
    <property type="match status" value="1"/>
</dbReference>
<keyword evidence="2" id="KW-0808">Transferase</keyword>
<dbReference type="InterPro" id="IPR000477">
    <property type="entry name" value="RT_dom"/>
</dbReference>
<dbReference type="InterPro" id="IPR044730">
    <property type="entry name" value="RNase_H-like_dom_plant"/>
</dbReference>
<dbReference type="InterPro" id="IPR026960">
    <property type="entry name" value="RVT-Znf"/>
</dbReference>
<sequence>MACVKSARFAILFDGKSDGFIVPTSGLRQGCALSPYLFIMCMDVLTRMLMHDTHNGRLKGVRLSRNGPTLNTLLYADDLLIFGEASMEEVRHIVSVLDQFCVMSGQQIGHSKSKVWFSNSTPQTMKNYVLQALNATLANPSEVYLGSPAIARTPRHFQPLVNKIECKLQGWKATFLSQAGKITLIKSVIEPMLLHAMSTSSVPKETLARIQSKVTTFFWSSKEQRKMPMIAWRKITKPKMCGGLGLRDFHCLNKAFNLKCLWKLATNSSALWVQIAKAKYLRNESVWSSTRRSRCTTLWKALMDARQNIQQHIVWQLGDGTKCQAFGQPWHGLWHLTSPSSSRQNNLLVSDLVNPVGGWNNEKLIHEFGFATALYIVISAKPPQVQSSREDRIIFSYAKNGQFSLRKAYQLVAEVSTSPDLYPALLKAIWQTKGVLPRVRLFLWKTMHNSLPLGDVIGRRISNATRPCSLCGYHAETLPHALFKCPWARSLWLTSALGLRTDELNENVSSILMAIFGGVDENRARLVANHLWALWKLRCTEVFGGKKATPNHFLALANSYDRLEILAGLTSGWDGGTNIQQVQVDSITCVIDGSFCQPDKAGWAYLLSDESGSMLEYGMQAGPLFSPLHAEIKAMLLAANMVIKRGFQNCTFATDCANLNMVLNNTLQADQLDWRVYHDLLDVIYIFRINPGFTSMYVPREQIATVDRLAKFARVNSLNYEGYTYPIIHECNM</sequence>
<keyword evidence="3" id="KW-1185">Reference proteome</keyword>
<name>A0AAV8FZ50_9POAL</name>
<dbReference type="Pfam" id="PF13456">
    <property type="entry name" value="RVT_3"/>
    <property type="match status" value="1"/>
</dbReference>
<organism evidence="2 3">
    <name type="scientific">Rhynchospora pubera</name>
    <dbReference type="NCBI Taxonomy" id="906938"/>
    <lineage>
        <taxon>Eukaryota</taxon>
        <taxon>Viridiplantae</taxon>
        <taxon>Streptophyta</taxon>
        <taxon>Embryophyta</taxon>
        <taxon>Tracheophyta</taxon>
        <taxon>Spermatophyta</taxon>
        <taxon>Magnoliopsida</taxon>
        <taxon>Liliopsida</taxon>
        <taxon>Poales</taxon>
        <taxon>Cyperaceae</taxon>
        <taxon>Cyperoideae</taxon>
        <taxon>Rhynchosporeae</taxon>
        <taxon>Rhynchospora</taxon>
    </lineage>
</organism>
<feature type="domain" description="Reverse transcriptase" evidence="1">
    <location>
        <begin position="1"/>
        <end position="130"/>
    </location>
</feature>
<dbReference type="GO" id="GO:0004523">
    <property type="term" value="F:RNA-DNA hybrid ribonuclease activity"/>
    <property type="evidence" value="ECO:0007669"/>
    <property type="project" value="InterPro"/>
</dbReference>
<dbReference type="InterPro" id="IPR036397">
    <property type="entry name" value="RNaseH_sf"/>
</dbReference>
<dbReference type="EMBL" id="JAMFTS010000002">
    <property type="protein sequence ID" value="KAJ4796181.1"/>
    <property type="molecule type" value="Genomic_DNA"/>
</dbReference>
<dbReference type="Pfam" id="PF00078">
    <property type="entry name" value="RVT_1"/>
    <property type="match status" value="1"/>
</dbReference>
<dbReference type="CDD" id="cd06222">
    <property type="entry name" value="RNase_H_like"/>
    <property type="match status" value="1"/>
</dbReference>
<evidence type="ECO:0000313" key="2">
    <source>
        <dbReference type="EMBL" id="KAJ4796181.1"/>
    </source>
</evidence>
<dbReference type="PANTHER" id="PTHR33116:SF86">
    <property type="entry name" value="REVERSE TRANSCRIPTASE DOMAIN-CONTAINING PROTEIN"/>
    <property type="match status" value="1"/>
</dbReference>
<dbReference type="AlphaFoldDB" id="A0AAV8FZ50"/>
<dbReference type="Pfam" id="PF13966">
    <property type="entry name" value="zf-RVT"/>
    <property type="match status" value="1"/>
</dbReference>
<comment type="caution">
    <text evidence="2">The sequence shown here is derived from an EMBL/GenBank/DDBJ whole genome shotgun (WGS) entry which is preliminary data.</text>
</comment>
<dbReference type="InterPro" id="IPR012337">
    <property type="entry name" value="RNaseH-like_sf"/>
</dbReference>
<keyword evidence="2" id="KW-0548">Nucleotidyltransferase</keyword>
<dbReference type="GO" id="GO:0003964">
    <property type="term" value="F:RNA-directed DNA polymerase activity"/>
    <property type="evidence" value="ECO:0007669"/>
    <property type="project" value="UniProtKB-KW"/>
</dbReference>
<keyword evidence="2" id="KW-0695">RNA-directed DNA polymerase</keyword>
<accession>A0AAV8FZ50</accession>
<evidence type="ECO:0000259" key="1">
    <source>
        <dbReference type="PROSITE" id="PS50878"/>
    </source>
</evidence>
<dbReference type="GO" id="GO:0003676">
    <property type="term" value="F:nucleic acid binding"/>
    <property type="evidence" value="ECO:0007669"/>
    <property type="project" value="InterPro"/>
</dbReference>
<dbReference type="InterPro" id="IPR043502">
    <property type="entry name" value="DNA/RNA_pol_sf"/>
</dbReference>